<dbReference type="InterPro" id="IPR036397">
    <property type="entry name" value="RNaseH_sf"/>
</dbReference>
<protein>
    <submittedName>
        <fullName evidence="2">RNase_H_2 domain-containing protein</fullName>
    </submittedName>
</protein>
<dbReference type="RefSeq" id="WP_009059167.1">
    <property type="nucleotide sequence ID" value="NZ_JAHXRZ010000001.1"/>
</dbReference>
<dbReference type="InterPro" id="IPR012337">
    <property type="entry name" value="RNaseH-like_sf"/>
</dbReference>
<keyword evidence="3" id="KW-1185">Reference proteome</keyword>
<name>A0ABM9IFC7_9BACT</name>
<evidence type="ECO:0000313" key="3">
    <source>
        <dbReference type="Proteomes" id="UP001161497"/>
    </source>
</evidence>
<dbReference type="Pfam" id="PF13482">
    <property type="entry name" value="RNase_H_2"/>
    <property type="match status" value="1"/>
</dbReference>
<dbReference type="Proteomes" id="UP001161497">
    <property type="component" value="Chromosome"/>
</dbReference>
<sequence length="182" mass="21031">MATKHIVYLDVETQNSASEVGGWQKKHLMRISIAVIYSSLHNKYFIFREEEIDQLLAMLRESDCIVGFNILGFDIPVLDSYSVFSLSTLPCIDLLFDIEKRISRRIKLEQLARATLGIGKTAHGLQALRWWKEGKLLDIAEYCCYDVKITKLLHEYGVKNGKVYYFNENGIKEPIPVNWKID</sequence>
<proteinExistence type="predicted"/>
<reference evidence="2" key="1">
    <citation type="submission" date="2023-03" db="EMBL/GenBank/DDBJ databases">
        <authorList>
            <person name="Cremers G."/>
            <person name="Picone N."/>
        </authorList>
    </citation>
    <scope>NUCLEOTIDE SEQUENCE</scope>
    <source>
        <strain evidence="2">Sample_alias</strain>
    </source>
</reference>
<dbReference type="Gene3D" id="3.30.420.10">
    <property type="entry name" value="Ribonuclease H-like superfamily/Ribonuclease H"/>
    <property type="match status" value="1"/>
</dbReference>
<feature type="domain" description="YprB ribonuclease H-like" evidence="1">
    <location>
        <begin position="7"/>
        <end position="154"/>
    </location>
</feature>
<accession>A0ABM9IFC7</accession>
<evidence type="ECO:0000313" key="2">
    <source>
        <dbReference type="EMBL" id="CAI9086413.1"/>
    </source>
</evidence>
<organism evidence="2 3">
    <name type="scientific">Candidatus Methylacidiphilum fumarolicum</name>
    <dbReference type="NCBI Taxonomy" id="591154"/>
    <lineage>
        <taxon>Bacteria</taxon>
        <taxon>Pseudomonadati</taxon>
        <taxon>Verrucomicrobiota</taxon>
        <taxon>Methylacidiphilae</taxon>
        <taxon>Methylacidiphilales</taxon>
        <taxon>Methylacidiphilaceae</taxon>
        <taxon>Methylacidiphilum (ex Ratnadevi et al. 2023)</taxon>
    </lineage>
</organism>
<dbReference type="EMBL" id="OX458932">
    <property type="protein sequence ID" value="CAI9086413.1"/>
    <property type="molecule type" value="Genomic_DNA"/>
</dbReference>
<gene>
    <name evidence="2" type="ORF">MFUM_2098</name>
</gene>
<dbReference type="SUPFAM" id="SSF53098">
    <property type="entry name" value="Ribonuclease H-like"/>
    <property type="match status" value="1"/>
</dbReference>
<evidence type="ECO:0000259" key="1">
    <source>
        <dbReference type="Pfam" id="PF13482"/>
    </source>
</evidence>
<dbReference type="InterPro" id="IPR038720">
    <property type="entry name" value="YprB_RNase_H-like_dom"/>
</dbReference>